<sequence>MSIVLQGKLEQANHTIQQNYSILGKSCQSGDAITKSVFIKKLSFGSGFQYYSPNLRKRKNRLGQNRRSQKLIQKFGILITIQKVAKIGNEQWHAQLQINSVLFICRTETQLSICQQMDQLIAKSEVQNVNLTENENFQNFNITENDHDDEIYEIEMISTDIRILLLICLLNKK</sequence>
<accession>A0A8S1URA0</accession>
<keyword evidence="2" id="KW-1185">Reference proteome</keyword>
<dbReference type="OrthoDB" id="8954335at2759"/>
<dbReference type="AlphaFoldDB" id="A0A8S1URA0"/>
<reference evidence="1" key="1">
    <citation type="submission" date="2021-01" db="EMBL/GenBank/DDBJ databases">
        <authorList>
            <consortium name="Genoscope - CEA"/>
            <person name="William W."/>
        </authorList>
    </citation>
    <scope>NUCLEOTIDE SEQUENCE</scope>
</reference>
<dbReference type="Proteomes" id="UP000683925">
    <property type="component" value="Unassembled WGS sequence"/>
</dbReference>
<proteinExistence type="predicted"/>
<gene>
    <name evidence="1" type="ORF">POCTA_138.1.T0500305</name>
</gene>
<name>A0A8S1URA0_PAROT</name>
<organism evidence="1 2">
    <name type="scientific">Paramecium octaurelia</name>
    <dbReference type="NCBI Taxonomy" id="43137"/>
    <lineage>
        <taxon>Eukaryota</taxon>
        <taxon>Sar</taxon>
        <taxon>Alveolata</taxon>
        <taxon>Ciliophora</taxon>
        <taxon>Intramacronucleata</taxon>
        <taxon>Oligohymenophorea</taxon>
        <taxon>Peniculida</taxon>
        <taxon>Parameciidae</taxon>
        <taxon>Paramecium</taxon>
    </lineage>
</organism>
<comment type="caution">
    <text evidence="1">The sequence shown here is derived from an EMBL/GenBank/DDBJ whole genome shotgun (WGS) entry which is preliminary data.</text>
</comment>
<evidence type="ECO:0000313" key="2">
    <source>
        <dbReference type="Proteomes" id="UP000683925"/>
    </source>
</evidence>
<evidence type="ECO:0000313" key="1">
    <source>
        <dbReference type="EMBL" id="CAD8167828.1"/>
    </source>
</evidence>
<dbReference type="EMBL" id="CAJJDP010000050">
    <property type="protein sequence ID" value="CAD8167828.1"/>
    <property type="molecule type" value="Genomic_DNA"/>
</dbReference>
<protein>
    <submittedName>
        <fullName evidence="1">Uncharacterized protein</fullName>
    </submittedName>
</protein>